<protein>
    <recommendedName>
        <fullName evidence="3">DUF1664 domain-containing protein</fullName>
    </recommendedName>
</protein>
<evidence type="ECO:0000256" key="2">
    <source>
        <dbReference type="SAM" id="MobiDB-lite"/>
    </source>
</evidence>
<comment type="caution">
    <text evidence="4">The sequence shown here is derived from an EMBL/GenBank/DDBJ whole genome shotgun (WGS) entry which is preliminary data.</text>
</comment>
<evidence type="ECO:0000313" key="5">
    <source>
        <dbReference type="Proteomes" id="UP001408789"/>
    </source>
</evidence>
<dbReference type="Gene3D" id="1.20.5.340">
    <property type="match status" value="1"/>
</dbReference>
<dbReference type="AlphaFoldDB" id="A0AAP0DRC9"/>
<name>A0AAP0DRC9_9ASTR</name>
<organism evidence="4 5">
    <name type="scientific">Deinandra increscens subsp. villosa</name>
    <dbReference type="NCBI Taxonomy" id="3103831"/>
    <lineage>
        <taxon>Eukaryota</taxon>
        <taxon>Viridiplantae</taxon>
        <taxon>Streptophyta</taxon>
        <taxon>Embryophyta</taxon>
        <taxon>Tracheophyta</taxon>
        <taxon>Spermatophyta</taxon>
        <taxon>Magnoliopsida</taxon>
        <taxon>eudicotyledons</taxon>
        <taxon>Gunneridae</taxon>
        <taxon>Pentapetalae</taxon>
        <taxon>asterids</taxon>
        <taxon>campanulids</taxon>
        <taxon>Asterales</taxon>
        <taxon>Asteraceae</taxon>
        <taxon>Asteroideae</taxon>
        <taxon>Heliantheae alliance</taxon>
        <taxon>Madieae</taxon>
        <taxon>Madiinae</taxon>
        <taxon>Deinandra</taxon>
    </lineage>
</organism>
<feature type="coiled-coil region" evidence="1">
    <location>
        <begin position="122"/>
        <end position="149"/>
    </location>
</feature>
<dbReference type="PANTHER" id="PTHR46667:SF6">
    <property type="entry name" value="OS01G0185100 PROTEIN"/>
    <property type="match status" value="1"/>
</dbReference>
<sequence length="305" mass="33075">MAMQTGFGFSKIIILVGAGYTSTLLLNNGKLSDLLGELKNLVKRCEGEEGEGDYADAIANQVRRLAMEVRQLASARQINVLNGGSSVDVTSLVVPTAALGTVGYGYMRWKGLSFSDLMYVTKSNITNAVSSLKNNLEQVSDAIATAKKHLTQRIENLDGKLDEQVEISKSVKNEVADVHDNLYQLGYSLDSLKDMVAGMDGKIMSLEQKQEFARRGVQYLCNTFDGSMISGNTQDRYKLAGKSFGGYLSSGGIDVEGVKEMPDILDSGDVDKQPANGIPENCIPGSKNQPRMLTRRNTVKVKVNG</sequence>
<keyword evidence="1" id="KW-0175">Coiled coil</keyword>
<reference evidence="4 5" key="1">
    <citation type="submission" date="2024-04" db="EMBL/GenBank/DDBJ databases">
        <title>The reference genome of an endangered Asteraceae, Deinandra increscens subsp. villosa, native to the Central Coast of California.</title>
        <authorList>
            <person name="Guilliams M."/>
            <person name="Hasenstab-Lehman K."/>
            <person name="Meyer R."/>
            <person name="Mcevoy S."/>
        </authorList>
    </citation>
    <scope>NUCLEOTIDE SEQUENCE [LARGE SCALE GENOMIC DNA]</scope>
    <source>
        <tissue evidence="4">Leaf</tissue>
    </source>
</reference>
<keyword evidence="5" id="KW-1185">Reference proteome</keyword>
<dbReference type="EMBL" id="JBCNJP010000003">
    <property type="protein sequence ID" value="KAK9079581.1"/>
    <property type="molecule type" value="Genomic_DNA"/>
</dbReference>
<dbReference type="Pfam" id="PF07889">
    <property type="entry name" value="DUF1664"/>
    <property type="match status" value="1"/>
</dbReference>
<dbReference type="Proteomes" id="UP001408789">
    <property type="component" value="Unassembled WGS sequence"/>
</dbReference>
<feature type="domain" description="DUF1664" evidence="3">
    <location>
        <begin position="90"/>
        <end position="210"/>
    </location>
</feature>
<proteinExistence type="predicted"/>
<dbReference type="InterPro" id="IPR012458">
    <property type="entry name" value="DUF1664"/>
</dbReference>
<dbReference type="PANTHER" id="PTHR46667">
    <property type="entry name" value="OS05G0182700 PROTEIN"/>
    <property type="match status" value="1"/>
</dbReference>
<evidence type="ECO:0000256" key="1">
    <source>
        <dbReference type="SAM" id="Coils"/>
    </source>
</evidence>
<feature type="region of interest" description="Disordered" evidence="2">
    <location>
        <begin position="269"/>
        <end position="290"/>
    </location>
</feature>
<gene>
    <name evidence="4" type="ORF">SSX86_001254</name>
</gene>
<evidence type="ECO:0000259" key="3">
    <source>
        <dbReference type="Pfam" id="PF07889"/>
    </source>
</evidence>
<evidence type="ECO:0000313" key="4">
    <source>
        <dbReference type="EMBL" id="KAK9079581.1"/>
    </source>
</evidence>
<accession>A0AAP0DRC9</accession>